<organism evidence="2 3">
    <name type="scientific">Salisediminibacterium beveridgei</name>
    <dbReference type="NCBI Taxonomy" id="632773"/>
    <lineage>
        <taxon>Bacteria</taxon>
        <taxon>Bacillati</taxon>
        <taxon>Bacillota</taxon>
        <taxon>Bacilli</taxon>
        <taxon>Bacillales</taxon>
        <taxon>Bacillaceae</taxon>
        <taxon>Salisediminibacterium</taxon>
    </lineage>
</organism>
<evidence type="ECO:0000313" key="3">
    <source>
        <dbReference type="Proteomes" id="UP000094463"/>
    </source>
</evidence>
<proteinExistence type="predicted"/>
<evidence type="ECO:0000313" key="2">
    <source>
        <dbReference type="EMBL" id="AOM81956.1"/>
    </source>
</evidence>
<reference evidence="2 3" key="1">
    <citation type="submission" date="2015-08" db="EMBL/GenBank/DDBJ databases">
        <title>The complete genome sequence of Bacillus beveridgei MLTeJB.</title>
        <authorList>
            <person name="Hanson T.E."/>
            <person name="Mesa C."/>
            <person name="Basesman S.M."/>
            <person name="Oremland R.S."/>
        </authorList>
    </citation>
    <scope>NUCLEOTIDE SEQUENCE [LARGE SCALE GENOMIC DNA]</scope>
    <source>
        <strain evidence="2 3">MLTeJB</strain>
    </source>
</reference>
<protein>
    <recommendedName>
        <fullName evidence="4">Phage holin family protein</fullName>
    </recommendedName>
</protein>
<keyword evidence="1" id="KW-1133">Transmembrane helix</keyword>
<sequence length="118" mass="12773">MGWIIQLVVNAAALMIVAHFFQAIDVNGFGYAVLAAFILAVVNMIVKPILLVLTLPITIITLGLFLFVVNAITLMLTSAIMGDHFQIDGFGWAIVAAIIISLLTALIQSFLVDPFTKR</sequence>
<evidence type="ECO:0000256" key="1">
    <source>
        <dbReference type="SAM" id="Phobius"/>
    </source>
</evidence>
<dbReference type="Proteomes" id="UP000094463">
    <property type="component" value="Chromosome"/>
</dbReference>
<dbReference type="STRING" id="632773.BBEV_0563"/>
<keyword evidence="1" id="KW-0472">Membrane</keyword>
<evidence type="ECO:0008006" key="4">
    <source>
        <dbReference type="Google" id="ProtNLM"/>
    </source>
</evidence>
<dbReference type="Pfam" id="PF04020">
    <property type="entry name" value="Phage_holin_4_2"/>
    <property type="match status" value="1"/>
</dbReference>
<gene>
    <name evidence="2" type="ORF">BBEV_0563</name>
</gene>
<feature type="transmembrane region" description="Helical" evidence="1">
    <location>
        <begin position="29"/>
        <end position="46"/>
    </location>
</feature>
<dbReference type="PANTHER" id="PTHR37309">
    <property type="entry name" value="SLR0284 PROTEIN"/>
    <property type="match status" value="1"/>
</dbReference>
<keyword evidence="1" id="KW-0812">Transmembrane</keyword>
<dbReference type="AlphaFoldDB" id="A0A1D7QSG5"/>
<keyword evidence="3" id="KW-1185">Reference proteome</keyword>
<dbReference type="RefSeq" id="WP_069364084.1">
    <property type="nucleotide sequence ID" value="NZ_CP012502.1"/>
</dbReference>
<feature type="transmembrane region" description="Helical" evidence="1">
    <location>
        <begin position="53"/>
        <end position="77"/>
    </location>
</feature>
<feature type="transmembrane region" description="Helical" evidence="1">
    <location>
        <begin position="89"/>
        <end position="112"/>
    </location>
</feature>
<accession>A0A1D7QSG5</accession>
<dbReference type="PANTHER" id="PTHR37309:SF1">
    <property type="entry name" value="SLR0284 PROTEIN"/>
    <property type="match status" value="1"/>
</dbReference>
<feature type="transmembrane region" description="Helical" evidence="1">
    <location>
        <begin position="7"/>
        <end position="23"/>
    </location>
</feature>
<dbReference type="OrthoDB" id="7205479at2"/>
<name>A0A1D7QSG5_9BACI</name>
<dbReference type="KEGG" id="bbev:BBEV_0563"/>
<dbReference type="InterPro" id="IPR007165">
    <property type="entry name" value="Phage_holin_4_2"/>
</dbReference>
<dbReference type="EMBL" id="CP012502">
    <property type="protein sequence ID" value="AOM81956.1"/>
    <property type="molecule type" value="Genomic_DNA"/>
</dbReference>